<evidence type="ECO:0000313" key="1">
    <source>
        <dbReference type="EMBL" id="EZF70441.1"/>
    </source>
</evidence>
<sequence>MEWIKSGLSKFQSLVDWSVCRKVEAREEETKSRRYADLPKGEIGVAESGEYDDLLLIIDEYGVEMMNWTYADNGSSVEVNDADIHGIAMDKDSLTMIMTQGRMPIKCSR</sequence>
<evidence type="ECO:0000313" key="2">
    <source>
        <dbReference type="Proteomes" id="UP000023623"/>
    </source>
</evidence>
<gene>
    <name evidence="1" type="ORF">H105_07251</name>
</gene>
<dbReference type="AlphaFoldDB" id="A0A022XJG0"/>
<accession>A0A022XJG0</accession>
<keyword evidence="2" id="KW-1185">Reference proteome</keyword>
<name>A0A022XJG0_TRISD</name>
<reference evidence="1 2" key="1">
    <citation type="submission" date="2014-02" db="EMBL/GenBank/DDBJ databases">
        <title>The Genome Sequence of Trichophyton rubrum (morphotype soudanense) CBS 452.61.</title>
        <authorList>
            <consortium name="The Broad Institute Genomics Platform"/>
            <person name="Cuomo C.A."/>
            <person name="White T.C."/>
            <person name="Graser Y."/>
            <person name="Martinez-Rossi N."/>
            <person name="Heitman J."/>
            <person name="Young S.K."/>
            <person name="Zeng Q."/>
            <person name="Gargeya S."/>
            <person name="Abouelleil A."/>
            <person name="Alvarado L."/>
            <person name="Chapman S.B."/>
            <person name="Gainer-Dewar J."/>
            <person name="Goldberg J."/>
            <person name="Griggs A."/>
            <person name="Gujja S."/>
            <person name="Hansen M."/>
            <person name="Howarth C."/>
            <person name="Imamovic A."/>
            <person name="Larimer J."/>
            <person name="Martinez D."/>
            <person name="Murphy C."/>
            <person name="Pearson M.D."/>
            <person name="Persinoti G."/>
            <person name="Poon T."/>
            <person name="Priest M."/>
            <person name="Roberts A.D."/>
            <person name="Saif S."/>
            <person name="Shea T.D."/>
            <person name="Sykes S.N."/>
            <person name="Wortman J."/>
            <person name="Nusbaum C."/>
            <person name="Birren B."/>
        </authorList>
    </citation>
    <scope>NUCLEOTIDE SEQUENCE [LARGE SCALE GENOMIC DNA]</scope>
    <source>
        <strain evidence="1 2">CBS 452.61</strain>
    </source>
</reference>
<proteinExistence type="predicted"/>
<dbReference type="HOGENOM" id="CLU_2185840_0_0_1"/>
<protein>
    <submittedName>
        <fullName evidence="1">Uncharacterized protein</fullName>
    </submittedName>
</protein>
<dbReference type="Proteomes" id="UP000023623">
    <property type="component" value="Unassembled WGS sequence"/>
</dbReference>
<organism evidence="1 2">
    <name type="scientific">Trichophyton soudanense CBS 452.61</name>
    <dbReference type="NCBI Taxonomy" id="1215331"/>
    <lineage>
        <taxon>Eukaryota</taxon>
        <taxon>Fungi</taxon>
        <taxon>Dikarya</taxon>
        <taxon>Ascomycota</taxon>
        <taxon>Pezizomycotina</taxon>
        <taxon>Eurotiomycetes</taxon>
        <taxon>Eurotiomycetidae</taxon>
        <taxon>Onygenales</taxon>
        <taxon>Arthrodermataceae</taxon>
        <taxon>Trichophyton</taxon>
    </lineage>
</organism>
<dbReference type="EMBL" id="KK208912">
    <property type="protein sequence ID" value="EZF70441.1"/>
    <property type="molecule type" value="Genomic_DNA"/>
</dbReference>